<dbReference type="InterPro" id="IPR047650">
    <property type="entry name" value="Transpos_IS110"/>
</dbReference>
<protein>
    <submittedName>
        <fullName evidence="3">Transposase</fullName>
    </submittedName>
</protein>
<keyword evidence="4" id="KW-1185">Reference proteome</keyword>
<sequence length="411" mass="45230">MAAGDTAAVFTAISKAKARCHLTIDAPVRSCYEAGRDGFWLRRCLEAHQITNLVVDSASIEVNRRRRRVKTDRLDSDKLLSMLMRYYGGERRAWAVARIPTPEQEDERRVHRELARLRQERTAHSNRIRSLLYSTTCGPSESVAARGRTGGRSTLHSCCLPCAPRSNANSNGCCSLPGQIRALEVQQQREVRSGAQPAIARLALLAGIGTGSAWVLIRELFGWRQFHNRREVAGCLGLAPTPYASGTSEVEQGISKIGNKRARWLMVELVALPAQQPAKRLVQRALCRRRQAYATHRHCGTCQTSGGRAMALSGIRRDSPRGNPQAPCEEGDSDLSSQRRAAAAFEGSARPDSKRVTFAGDRSSRWGASIRGGSSALRMRYVVPGLVPERIEVGPVKCPDFRHPDLTTVLA</sequence>
<dbReference type="Proteomes" id="UP001489897">
    <property type="component" value="Unassembled WGS sequence"/>
</dbReference>
<organism evidence="3 4">
    <name type="scientific">Paraburkholderia ferrariae</name>
    <dbReference type="NCBI Taxonomy" id="386056"/>
    <lineage>
        <taxon>Bacteria</taxon>
        <taxon>Pseudomonadati</taxon>
        <taxon>Pseudomonadota</taxon>
        <taxon>Betaproteobacteria</taxon>
        <taxon>Burkholderiales</taxon>
        <taxon>Burkholderiaceae</taxon>
        <taxon>Paraburkholderia</taxon>
    </lineage>
</organism>
<reference evidence="3 4" key="1">
    <citation type="submission" date="2024-01" db="EMBL/GenBank/DDBJ databases">
        <title>The diversity of rhizobia nodulating Mimosa spp. in eleven states of Brazil covering several biomes is determined by host plant, location, and edaphic factors.</title>
        <authorList>
            <person name="Rouws L."/>
            <person name="Barauna A."/>
            <person name="Beukes C."/>
            <person name="De Faria S.M."/>
            <person name="Gross E."/>
            <person name="Dos Reis Junior F.B."/>
            <person name="Simon M."/>
            <person name="Maluk M."/>
            <person name="Odee D.W."/>
            <person name="Kenicer G."/>
            <person name="Young J.P.W."/>
            <person name="Reis V.M."/>
            <person name="Zilli J."/>
            <person name="James E.K."/>
        </authorList>
    </citation>
    <scope>NUCLEOTIDE SEQUENCE [LARGE SCALE GENOMIC DNA]</scope>
    <source>
        <strain evidence="3 4">JPY167</strain>
    </source>
</reference>
<evidence type="ECO:0000256" key="1">
    <source>
        <dbReference type="SAM" id="MobiDB-lite"/>
    </source>
</evidence>
<evidence type="ECO:0000313" key="4">
    <source>
        <dbReference type="Proteomes" id="UP001489897"/>
    </source>
</evidence>
<evidence type="ECO:0000313" key="3">
    <source>
        <dbReference type="EMBL" id="MEM5426573.1"/>
    </source>
</evidence>
<name>A0ABU9S2Q5_9BURK</name>
<accession>A0ABU9S2Q5</accession>
<proteinExistence type="predicted"/>
<dbReference type="EMBL" id="JAYMRV010000019">
    <property type="protein sequence ID" value="MEM5426573.1"/>
    <property type="molecule type" value="Genomic_DNA"/>
</dbReference>
<evidence type="ECO:0000259" key="2">
    <source>
        <dbReference type="Pfam" id="PF02371"/>
    </source>
</evidence>
<dbReference type="InterPro" id="IPR003346">
    <property type="entry name" value="Transposase_20"/>
</dbReference>
<comment type="caution">
    <text evidence="3">The sequence shown here is derived from an EMBL/GenBank/DDBJ whole genome shotgun (WGS) entry which is preliminary data.</text>
</comment>
<feature type="region of interest" description="Disordered" evidence="1">
    <location>
        <begin position="314"/>
        <end position="336"/>
    </location>
</feature>
<gene>
    <name evidence="3" type="ORF">VSR73_37040</name>
</gene>
<dbReference type="Pfam" id="PF02371">
    <property type="entry name" value="Transposase_20"/>
    <property type="match status" value="1"/>
</dbReference>
<dbReference type="PANTHER" id="PTHR33055">
    <property type="entry name" value="TRANSPOSASE FOR INSERTION SEQUENCE ELEMENT IS1111A"/>
    <property type="match status" value="1"/>
</dbReference>
<dbReference type="PANTHER" id="PTHR33055:SF3">
    <property type="entry name" value="PUTATIVE TRANSPOSASE FOR IS117-RELATED"/>
    <property type="match status" value="1"/>
</dbReference>
<feature type="domain" description="Transposase IS116/IS110/IS902 C-terminal" evidence="2">
    <location>
        <begin position="201"/>
        <end position="270"/>
    </location>
</feature>